<dbReference type="Gene3D" id="3.40.630.30">
    <property type="match status" value="1"/>
</dbReference>
<gene>
    <name evidence="7" type="primary">rimI</name>
    <name evidence="7" type="ORF">GW534_02585</name>
</gene>
<evidence type="ECO:0000256" key="5">
    <source>
        <dbReference type="RuleBase" id="RU363094"/>
    </source>
</evidence>
<dbReference type="SUPFAM" id="SSF55729">
    <property type="entry name" value="Acyl-CoA N-acyltransferases (Nat)"/>
    <property type="match status" value="1"/>
</dbReference>
<keyword evidence="7" id="KW-0687">Ribonucleoprotein</keyword>
<dbReference type="Proteomes" id="UP000743899">
    <property type="component" value="Unassembled WGS sequence"/>
</dbReference>
<keyword evidence="8" id="KW-1185">Reference proteome</keyword>
<dbReference type="InterPro" id="IPR016181">
    <property type="entry name" value="Acyl_CoA_acyltransferase"/>
</dbReference>
<dbReference type="InterPro" id="IPR050680">
    <property type="entry name" value="YpeA/RimI_acetyltransf"/>
</dbReference>
<dbReference type="Pfam" id="PF00583">
    <property type="entry name" value="Acetyltransf_1"/>
    <property type="match status" value="1"/>
</dbReference>
<dbReference type="EMBL" id="JAACYS010000006">
    <property type="protein sequence ID" value="NCU16662.1"/>
    <property type="molecule type" value="Genomic_DNA"/>
</dbReference>
<dbReference type="PROSITE" id="PS51186">
    <property type="entry name" value="GNAT"/>
    <property type="match status" value="1"/>
</dbReference>
<keyword evidence="7" id="KW-0689">Ribosomal protein</keyword>
<dbReference type="GO" id="GO:0005840">
    <property type="term" value="C:ribosome"/>
    <property type="evidence" value="ECO:0007669"/>
    <property type="project" value="UniProtKB-KW"/>
</dbReference>
<dbReference type="InterPro" id="IPR000182">
    <property type="entry name" value="GNAT_dom"/>
</dbReference>
<evidence type="ECO:0000313" key="7">
    <source>
        <dbReference type="EMBL" id="NCU16662.1"/>
    </source>
</evidence>
<keyword evidence="4" id="KW-0012">Acyltransferase</keyword>
<dbReference type="InterPro" id="IPR006464">
    <property type="entry name" value="AcTrfase_RimI/Ard1"/>
</dbReference>
<accession>A0ABW9ZZQ7</accession>
<sequence length="151" mass="17446">MAIEPYFRQLSIHDVDDILKIENASFSIPWTRDAFVREMTMNPYALYIGAELEGKLIAYGGMWIILDECHITNIAVLPEYRGMKIGDKLMYQMMQAMKANGAKKATLEVRVSNIVAQNMYKKYGFKNGGIRKGYYTDNHEDALIMWVNLYE</sequence>
<comment type="similarity">
    <text evidence="1 5">Belongs to the acetyltransferase family. RimI subfamily.</text>
</comment>
<organism evidence="7 8">
    <name type="scientific">Pallidibacillus pasinlerensis</name>
    <dbReference type="NCBI Taxonomy" id="2703818"/>
    <lineage>
        <taxon>Bacteria</taxon>
        <taxon>Bacillati</taxon>
        <taxon>Bacillota</taxon>
        <taxon>Bacilli</taxon>
        <taxon>Bacillales</taxon>
        <taxon>Bacillaceae</taxon>
        <taxon>Pallidibacillus</taxon>
    </lineage>
</organism>
<keyword evidence="2 5" id="KW-0963">Cytoplasm</keyword>
<proteinExistence type="inferred from homology"/>
<dbReference type="PANTHER" id="PTHR43420:SF44">
    <property type="entry name" value="ACETYLTRANSFERASE YPEA"/>
    <property type="match status" value="1"/>
</dbReference>
<feature type="domain" description="N-acetyltransferase" evidence="6">
    <location>
        <begin position="5"/>
        <end position="150"/>
    </location>
</feature>
<dbReference type="NCBIfam" id="TIGR01575">
    <property type="entry name" value="rimI"/>
    <property type="match status" value="1"/>
</dbReference>
<comment type="subcellular location">
    <subcellularLocation>
        <location evidence="5">Cytoplasm</location>
    </subcellularLocation>
</comment>
<evidence type="ECO:0000256" key="4">
    <source>
        <dbReference type="ARBA" id="ARBA00023315"/>
    </source>
</evidence>
<evidence type="ECO:0000256" key="2">
    <source>
        <dbReference type="ARBA" id="ARBA00022490"/>
    </source>
</evidence>
<name>A0ABW9ZZQ7_9BACI</name>
<keyword evidence="3" id="KW-0808">Transferase</keyword>
<dbReference type="RefSeq" id="WP_161919497.1">
    <property type="nucleotide sequence ID" value="NZ_JAACYS010000006.1"/>
</dbReference>
<dbReference type="EC" id="2.3.1.266" evidence="5"/>
<evidence type="ECO:0000259" key="6">
    <source>
        <dbReference type="PROSITE" id="PS51186"/>
    </source>
</evidence>
<dbReference type="CDD" id="cd04301">
    <property type="entry name" value="NAT_SF"/>
    <property type="match status" value="1"/>
</dbReference>
<evidence type="ECO:0000256" key="1">
    <source>
        <dbReference type="ARBA" id="ARBA00005395"/>
    </source>
</evidence>
<comment type="caution">
    <text evidence="7">The sequence shown here is derived from an EMBL/GenBank/DDBJ whole genome shotgun (WGS) entry which is preliminary data.</text>
</comment>
<evidence type="ECO:0000313" key="8">
    <source>
        <dbReference type="Proteomes" id="UP000743899"/>
    </source>
</evidence>
<protein>
    <recommendedName>
        <fullName evidence="5">[Ribosomal protein bS18]-alanine N-acetyltransferase</fullName>
        <ecNumber evidence="5">2.3.1.266</ecNumber>
    </recommendedName>
</protein>
<reference evidence="7 8" key="1">
    <citation type="submission" date="2020-01" db="EMBL/GenBank/DDBJ databases">
        <title>A novel Bacillus sp. from Pasinler.</title>
        <authorList>
            <person name="Adiguzel A."/>
            <person name="Ay H."/>
            <person name="Baltaci M.O."/>
        </authorList>
    </citation>
    <scope>NUCLEOTIDE SEQUENCE [LARGE SCALE GENOMIC DNA]</scope>
    <source>
        <strain evidence="7 8">P1</strain>
    </source>
</reference>
<dbReference type="PANTHER" id="PTHR43420">
    <property type="entry name" value="ACETYLTRANSFERASE"/>
    <property type="match status" value="1"/>
</dbReference>
<comment type="function">
    <text evidence="5">Acetylates the N-terminal alanine of ribosomal protein bS18.</text>
</comment>
<comment type="catalytic activity">
    <reaction evidence="5">
        <text>N-terminal L-alanyl-[ribosomal protein bS18] + acetyl-CoA = N-terminal N(alpha)-acetyl-L-alanyl-[ribosomal protein bS18] + CoA + H(+)</text>
        <dbReference type="Rhea" id="RHEA:43756"/>
        <dbReference type="Rhea" id="RHEA-COMP:10676"/>
        <dbReference type="Rhea" id="RHEA-COMP:10677"/>
        <dbReference type="ChEBI" id="CHEBI:15378"/>
        <dbReference type="ChEBI" id="CHEBI:57287"/>
        <dbReference type="ChEBI" id="CHEBI:57288"/>
        <dbReference type="ChEBI" id="CHEBI:64718"/>
        <dbReference type="ChEBI" id="CHEBI:83683"/>
        <dbReference type="EC" id="2.3.1.266"/>
    </reaction>
</comment>
<evidence type="ECO:0000256" key="3">
    <source>
        <dbReference type="ARBA" id="ARBA00022679"/>
    </source>
</evidence>